<keyword evidence="2" id="KW-1185">Reference proteome</keyword>
<evidence type="ECO:0000313" key="1">
    <source>
        <dbReference type="EMBL" id="QXN94684.1"/>
    </source>
</evidence>
<sequence length="160" mass="16499">MRTALAGLLVLAMAVILVVGARSFPLRPLVPGENSALAALPPQLSAAASCQRLTDADDADRCVVHAADLLLAGGLTGGRDLTFYVQVSPSDRLAEIIDRWRAAAGAIVSGGPVFVAIGPSNTVWYANTRTGVHLDTGTFASRSSAQTFVARSGLTGGVPW</sequence>
<evidence type="ECO:0000313" key="2">
    <source>
        <dbReference type="Proteomes" id="UP000694257"/>
    </source>
</evidence>
<organism evidence="1 2">
    <name type="scientific">Nocardia iowensis</name>
    <dbReference type="NCBI Taxonomy" id="204891"/>
    <lineage>
        <taxon>Bacteria</taxon>
        <taxon>Bacillati</taxon>
        <taxon>Actinomycetota</taxon>
        <taxon>Actinomycetes</taxon>
        <taxon>Mycobacteriales</taxon>
        <taxon>Nocardiaceae</taxon>
        <taxon>Nocardia</taxon>
    </lineage>
</organism>
<reference evidence="1 2" key="1">
    <citation type="submission" date="2021-07" db="EMBL/GenBank/DDBJ databases">
        <title>Whole Genome Sequence of Nocardia Iowensis.</title>
        <authorList>
            <person name="Lamm A."/>
            <person name="Collins-Fairclough A.M."/>
            <person name="Bunk B."/>
            <person name="Sproer C."/>
        </authorList>
    </citation>
    <scope>NUCLEOTIDE SEQUENCE [LARGE SCALE GENOMIC DNA]</scope>
    <source>
        <strain evidence="1 2">NRRL 5646</strain>
    </source>
</reference>
<dbReference type="EMBL" id="CP078145">
    <property type="protein sequence ID" value="QXN94684.1"/>
    <property type="molecule type" value="Genomic_DNA"/>
</dbReference>
<protein>
    <submittedName>
        <fullName evidence="1">Uncharacterized protein</fullName>
    </submittedName>
</protein>
<gene>
    <name evidence="1" type="ORF">KV110_17480</name>
</gene>
<name>A0ABX8S0U2_NOCIO</name>
<dbReference type="Proteomes" id="UP000694257">
    <property type="component" value="Chromosome"/>
</dbReference>
<dbReference type="RefSeq" id="WP_218477325.1">
    <property type="nucleotide sequence ID" value="NZ_BAABJN010000015.1"/>
</dbReference>
<accession>A0ABX8S0U2</accession>
<proteinExistence type="predicted"/>